<evidence type="ECO:0000313" key="2">
    <source>
        <dbReference type="Proteomes" id="UP000035680"/>
    </source>
</evidence>
<dbReference type="WBParaSite" id="SVE_0255300.1">
    <property type="protein sequence ID" value="SVE_0255300.1"/>
    <property type="gene ID" value="SVE_0255300"/>
</dbReference>
<keyword evidence="1" id="KW-0812">Transmembrane</keyword>
<keyword evidence="1" id="KW-0472">Membrane</keyword>
<reference evidence="2" key="1">
    <citation type="submission" date="2014-07" db="EMBL/GenBank/DDBJ databases">
        <authorList>
            <person name="Martin A.A"/>
            <person name="De Silva N."/>
        </authorList>
    </citation>
    <scope>NUCLEOTIDE SEQUENCE</scope>
</reference>
<dbReference type="AlphaFoldDB" id="A0A0K0F183"/>
<sequence>MVEDSNFNSNKKGYIIGGAISAIILVMIAILICIIIRKNRQCCTKRKKGGIGSESTSTSISDKIVQIKVIPKNSNSFKAADNIQKSKSVTGIKSGQITILNAKSVFNGKVDPTKPDGTIVKTVAPTTAK</sequence>
<feature type="transmembrane region" description="Helical" evidence="1">
    <location>
        <begin position="14"/>
        <end position="36"/>
    </location>
</feature>
<evidence type="ECO:0000256" key="1">
    <source>
        <dbReference type="SAM" id="Phobius"/>
    </source>
</evidence>
<organism evidence="2 3">
    <name type="scientific">Strongyloides venezuelensis</name>
    <name type="common">Threadworm</name>
    <dbReference type="NCBI Taxonomy" id="75913"/>
    <lineage>
        <taxon>Eukaryota</taxon>
        <taxon>Metazoa</taxon>
        <taxon>Ecdysozoa</taxon>
        <taxon>Nematoda</taxon>
        <taxon>Chromadorea</taxon>
        <taxon>Rhabditida</taxon>
        <taxon>Tylenchina</taxon>
        <taxon>Panagrolaimomorpha</taxon>
        <taxon>Strongyloidoidea</taxon>
        <taxon>Strongyloididae</taxon>
        <taxon>Strongyloides</taxon>
    </lineage>
</organism>
<dbReference type="Proteomes" id="UP000035680">
    <property type="component" value="Unassembled WGS sequence"/>
</dbReference>
<name>A0A0K0F183_STRVS</name>
<accession>A0A0K0F183</accession>
<proteinExistence type="predicted"/>
<evidence type="ECO:0000313" key="3">
    <source>
        <dbReference type="WBParaSite" id="SVE_0255300.1"/>
    </source>
</evidence>
<reference evidence="3" key="2">
    <citation type="submission" date="2015-08" db="UniProtKB">
        <authorList>
            <consortium name="WormBaseParasite"/>
        </authorList>
    </citation>
    <scope>IDENTIFICATION</scope>
</reference>
<protein>
    <submittedName>
        <fullName evidence="3">BIG2 domain-containing protein</fullName>
    </submittedName>
</protein>
<keyword evidence="2" id="KW-1185">Reference proteome</keyword>
<keyword evidence="1" id="KW-1133">Transmembrane helix</keyword>